<keyword evidence="1" id="KW-0732">Signal</keyword>
<comment type="caution">
    <text evidence="3">The sequence shown here is derived from an EMBL/GenBank/DDBJ whole genome shotgun (WGS) entry which is preliminary data.</text>
</comment>
<reference evidence="3 4" key="1">
    <citation type="journal article" name="Sci. Rep.">
        <title>Genome-scale phylogenetic analyses confirm Olpidium as the closest living zoosporic fungus to the non-flagellated, terrestrial fungi.</title>
        <authorList>
            <person name="Chang Y."/>
            <person name="Rochon D."/>
            <person name="Sekimoto S."/>
            <person name="Wang Y."/>
            <person name="Chovatia M."/>
            <person name="Sandor L."/>
            <person name="Salamov A."/>
            <person name="Grigoriev I.V."/>
            <person name="Stajich J.E."/>
            <person name="Spatafora J.W."/>
        </authorList>
    </citation>
    <scope>NUCLEOTIDE SEQUENCE [LARGE SCALE GENOMIC DNA]</scope>
    <source>
        <strain evidence="3">S191</strain>
    </source>
</reference>
<feature type="non-terminal residue" evidence="3">
    <location>
        <position position="552"/>
    </location>
</feature>
<dbReference type="AlphaFoldDB" id="A0A8H7ZNT1"/>
<sequence>MTGASAMLVLAALAQPTAVGRTTAMGRILRLLAARNSTSLYSPASGLGGHSSFSGQVHGTGVARFSTSGTTVSEPVGKAKCPNCAGPPENVVGLNAAENTNEFGVQLLDFSLKNQLFPRAVQSQEPAAAVTASTEDRLNIAKNHLKHHELYGKRAEPLKPVSFQLPPLLGSNIQEHFWNMGHRQADPFIKLARKFAESDLPPLPQVWSTREGWTRYDKFTGEEKAVEYPLEEAIAFDTEVLQRCSEYPVIATAVSSEAWYSWISPDLTRMDESFFSKSLIPLGPVNATEGVAGGARLVVGHHVAYDRARVKEEYAVRAPRRGYLDTLSLHVAGAGLAARQRNVWMKYIKDENSIDEVDKLFCKEGAMNSLVHLVWFYLNEAVDKTIRNIFVEGTMRDVKDDIQNLMKYCARDTKYAHGVLRPVLNKFLEKCPHPASFAGVIHMGQSIITVDESWQEYLRRSDEACQEKLSKEAVLLQELGEKTALLPKETWSKDPWLRNMDWTPVRLSRAERHVPAWYKQLYDNKSGKLNVTRRSRATPYLMRLQWLGYPIC</sequence>
<feature type="chain" id="PRO_5034349167" description="DNA mitochondrial polymerase exonuclease domain-containing protein" evidence="1">
    <location>
        <begin position="20"/>
        <end position="552"/>
    </location>
</feature>
<feature type="signal peptide" evidence="1">
    <location>
        <begin position="1"/>
        <end position="19"/>
    </location>
</feature>
<dbReference type="GO" id="GO:0005760">
    <property type="term" value="C:gamma DNA polymerase complex"/>
    <property type="evidence" value="ECO:0007669"/>
    <property type="project" value="InterPro"/>
</dbReference>
<dbReference type="PANTHER" id="PTHR10267">
    <property type="entry name" value="DNA POLYMERASE SUBUNIT GAMMA-1"/>
    <property type="match status" value="1"/>
</dbReference>
<dbReference type="GO" id="GO:0003677">
    <property type="term" value="F:DNA binding"/>
    <property type="evidence" value="ECO:0007669"/>
    <property type="project" value="InterPro"/>
</dbReference>
<dbReference type="InterPro" id="IPR041336">
    <property type="entry name" value="DNApol_Exo"/>
</dbReference>
<proteinExistence type="predicted"/>
<dbReference type="Gene3D" id="3.30.420.390">
    <property type="match status" value="1"/>
</dbReference>
<dbReference type="Proteomes" id="UP000673691">
    <property type="component" value="Unassembled WGS sequence"/>
</dbReference>
<protein>
    <recommendedName>
        <fullName evidence="2">DNA mitochondrial polymerase exonuclease domain-containing protein</fullName>
    </recommendedName>
</protein>
<evidence type="ECO:0000259" key="2">
    <source>
        <dbReference type="Pfam" id="PF18136"/>
    </source>
</evidence>
<dbReference type="GO" id="GO:0006264">
    <property type="term" value="P:mitochondrial DNA replication"/>
    <property type="evidence" value="ECO:0007669"/>
    <property type="project" value="TreeGrafter"/>
</dbReference>
<dbReference type="GO" id="GO:0008408">
    <property type="term" value="F:3'-5' exonuclease activity"/>
    <property type="evidence" value="ECO:0007669"/>
    <property type="project" value="TreeGrafter"/>
</dbReference>
<name>A0A8H7ZNT1_9FUNG</name>
<dbReference type="Pfam" id="PF18136">
    <property type="entry name" value="DNApol_Exo"/>
    <property type="match status" value="1"/>
</dbReference>
<evidence type="ECO:0000313" key="4">
    <source>
        <dbReference type="Proteomes" id="UP000673691"/>
    </source>
</evidence>
<evidence type="ECO:0000313" key="3">
    <source>
        <dbReference type="EMBL" id="KAG5456302.1"/>
    </source>
</evidence>
<evidence type="ECO:0000256" key="1">
    <source>
        <dbReference type="SAM" id="SignalP"/>
    </source>
</evidence>
<dbReference type="PANTHER" id="PTHR10267:SF0">
    <property type="entry name" value="DNA POLYMERASE SUBUNIT GAMMA-1"/>
    <property type="match status" value="1"/>
</dbReference>
<accession>A0A8H7ZNT1</accession>
<dbReference type="PRINTS" id="PR00867">
    <property type="entry name" value="DNAPOLG"/>
</dbReference>
<dbReference type="OrthoDB" id="5588663at2759"/>
<feature type="domain" description="DNA mitochondrial polymerase exonuclease" evidence="2">
    <location>
        <begin position="160"/>
        <end position="427"/>
    </location>
</feature>
<gene>
    <name evidence="3" type="ORF">BJ554DRAFT_3993</name>
</gene>
<dbReference type="GO" id="GO:0003887">
    <property type="term" value="F:DNA-directed DNA polymerase activity"/>
    <property type="evidence" value="ECO:0007669"/>
    <property type="project" value="TreeGrafter"/>
</dbReference>
<dbReference type="EMBL" id="JAEFCI010011951">
    <property type="protein sequence ID" value="KAG5456302.1"/>
    <property type="molecule type" value="Genomic_DNA"/>
</dbReference>
<dbReference type="InterPro" id="IPR002297">
    <property type="entry name" value="DNA-dir_DNA_pol_A_mt"/>
</dbReference>
<keyword evidence="4" id="KW-1185">Reference proteome</keyword>
<organism evidence="3 4">
    <name type="scientific">Olpidium bornovanus</name>
    <dbReference type="NCBI Taxonomy" id="278681"/>
    <lineage>
        <taxon>Eukaryota</taxon>
        <taxon>Fungi</taxon>
        <taxon>Fungi incertae sedis</taxon>
        <taxon>Olpidiomycota</taxon>
        <taxon>Olpidiomycotina</taxon>
        <taxon>Olpidiomycetes</taxon>
        <taxon>Olpidiales</taxon>
        <taxon>Olpidiaceae</taxon>
        <taxon>Olpidium</taxon>
    </lineage>
</organism>